<dbReference type="Gene3D" id="3.40.50.12370">
    <property type="match status" value="1"/>
</dbReference>
<proteinExistence type="predicted"/>
<gene>
    <name evidence="2" type="ORF">L1049_020814</name>
</gene>
<accession>A0AAP0SEH5</accession>
<dbReference type="Proteomes" id="UP001415857">
    <property type="component" value="Unassembled WGS sequence"/>
</dbReference>
<dbReference type="Pfam" id="PF00582">
    <property type="entry name" value="Usp"/>
    <property type="match status" value="1"/>
</dbReference>
<dbReference type="SUPFAM" id="SSF52402">
    <property type="entry name" value="Adenine nucleotide alpha hydrolases-like"/>
    <property type="match status" value="1"/>
</dbReference>
<feature type="domain" description="UspA" evidence="1">
    <location>
        <begin position="19"/>
        <end position="56"/>
    </location>
</feature>
<evidence type="ECO:0000313" key="3">
    <source>
        <dbReference type="Proteomes" id="UP001415857"/>
    </source>
</evidence>
<comment type="caution">
    <text evidence="2">The sequence shown here is derived from an EMBL/GenBank/DDBJ whole genome shotgun (WGS) entry which is preliminary data.</text>
</comment>
<protein>
    <recommendedName>
        <fullName evidence="1">UspA domain-containing protein</fullName>
    </recommendedName>
</protein>
<reference evidence="2 3" key="1">
    <citation type="journal article" date="2024" name="Plant J.">
        <title>Genome sequences and population genomics reveal climatic adaptation and genomic divergence between two closely related sweetgum species.</title>
        <authorList>
            <person name="Xu W.Q."/>
            <person name="Ren C.Q."/>
            <person name="Zhang X.Y."/>
            <person name="Comes H.P."/>
            <person name="Liu X.H."/>
            <person name="Li Y.G."/>
            <person name="Kettle C.J."/>
            <person name="Jalonen R."/>
            <person name="Gaisberger H."/>
            <person name="Ma Y.Z."/>
            <person name="Qiu Y.X."/>
        </authorList>
    </citation>
    <scope>NUCLEOTIDE SEQUENCE [LARGE SCALE GENOMIC DNA]</scope>
    <source>
        <strain evidence="2">Hangzhou</strain>
    </source>
</reference>
<keyword evidence="3" id="KW-1185">Reference proteome</keyword>
<dbReference type="InterPro" id="IPR006016">
    <property type="entry name" value="UspA"/>
</dbReference>
<evidence type="ECO:0000259" key="1">
    <source>
        <dbReference type="Pfam" id="PF00582"/>
    </source>
</evidence>
<organism evidence="2 3">
    <name type="scientific">Liquidambar formosana</name>
    <name type="common">Formosan gum</name>
    <dbReference type="NCBI Taxonomy" id="63359"/>
    <lineage>
        <taxon>Eukaryota</taxon>
        <taxon>Viridiplantae</taxon>
        <taxon>Streptophyta</taxon>
        <taxon>Embryophyta</taxon>
        <taxon>Tracheophyta</taxon>
        <taxon>Spermatophyta</taxon>
        <taxon>Magnoliopsida</taxon>
        <taxon>eudicotyledons</taxon>
        <taxon>Gunneridae</taxon>
        <taxon>Pentapetalae</taxon>
        <taxon>Saxifragales</taxon>
        <taxon>Altingiaceae</taxon>
        <taxon>Liquidambar</taxon>
    </lineage>
</organism>
<dbReference type="EMBL" id="JBBPBK010000001">
    <property type="protein sequence ID" value="KAK9292834.1"/>
    <property type="molecule type" value="Genomic_DNA"/>
</dbReference>
<evidence type="ECO:0000313" key="2">
    <source>
        <dbReference type="EMBL" id="KAK9292834.1"/>
    </source>
</evidence>
<name>A0AAP0SEH5_LIQFO</name>
<sequence length="102" mass="11297">MWLLKGGNAERKEVGNGSVAVAIDKDKRSQNALKWAVDHLLHRGQTVILIHVNLKPTLAFFTSPSLATPCNSLSLSFKLACAIGLSFILLHCSKWRIRMGVW</sequence>
<dbReference type="AlphaFoldDB" id="A0AAP0SEH5"/>